<name>A0A0F9EQS9_9ZZZZ</name>
<evidence type="ECO:0000256" key="1">
    <source>
        <dbReference type="SAM" id="Phobius"/>
    </source>
</evidence>
<feature type="transmembrane region" description="Helical" evidence="1">
    <location>
        <begin position="24"/>
        <end position="41"/>
    </location>
</feature>
<reference evidence="2" key="1">
    <citation type="journal article" date="2015" name="Nature">
        <title>Complex archaea that bridge the gap between prokaryotes and eukaryotes.</title>
        <authorList>
            <person name="Spang A."/>
            <person name="Saw J.H."/>
            <person name="Jorgensen S.L."/>
            <person name="Zaremba-Niedzwiedzka K."/>
            <person name="Martijn J."/>
            <person name="Lind A.E."/>
            <person name="van Eijk R."/>
            <person name="Schleper C."/>
            <person name="Guy L."/>
            <person name="Ettema T.J."/>
        </authorList>
    </citation>
    <scope>NUCLEOTIDE SEQUENCE</scope>
</reference>
<dbReference type="AlphaFoldDB" id="A0A0F9EQS9"/>
<gene>
    <name evidence="2" type="ORF">LCGC14_2045290</name>
</gene>
<accession>A0A0F9EQS9</accession>
<protein>
    <submittedName>
        <fullName evidence="2">Uncharacterized protein</fullName>
    </submittedName>
</protein>
<sequence length="49" mass="5729">GTWYWIKYPIVITPEIGFMECTRVHYWLAAAAVIGAGAYYYNKKRKDRG</sequence>
<comment type="caution">
    <text evidence="2">The sequence shown here is derived from an EMBL/GenBank/DDBJ whole genome shotgun (WGS) entry which is preliminary data.</text>
</comment>
<evidence type="ECO:0000313" key="2">
    <source>
        <dbReference type="EMBL" id="KKL76399.1"/>
    </source>
</evidence>
<proteinExistence type="predicted"/>
<organism evidence="2">
    <name type="scientific">marine sediment metagenome</name>
    <dbReference type="NCBI Taxonomy" id="412755"/>
    <lineage>
        <taxon>unclassified sequences</taxon>
        <taxon>metagenomes</taxon>
        <taxon>ecological metagenomes</taxon>
    </lineage>
</organism>
<keyword evidence="1" id="KW-0812">Transmembrane</keyword>
<keyword evidence="1" id="KW-0472">Membrane</keyword>
<feature type="non-terminal residue" evidence="2">
    <location>
        <position position="1"/>
    </location>
</feature>
<dbReference type="EMBL" id="LAZR01024061">
    <property type="protein sequence ID" value="KKL76399.1"/>
    <property type="molecule type" value="Genomic_DNA"/>
</dbReference>
<keyword evidence="1" id="KW-1133">Transmembrane helix</keyword>